<organism evidence="2">
    <name type="scientific">marine sediment metagenome</name>
    <dbReference type="NCBI Taxonomy" id="412755"/>
    <lineage>
        <taxon>unclassified sequences</taxon>
        <taxon>metagenomes</taxon>
        <taxon>ecological metagenomes</taxon>
    </lineage>
</organism>
<keyword evidence="1" id="KW-0472">Membrane</keyword>
<comment type="caution">
    <text evidence="2">The sequence shown here is derived from an EMBL/GenBank/DDBJ whole genome shotgun (WGS) entry which is preliminary data.</text>
</comment>
<sequence length="385" mass="43507">MDRKVIVGLLLFSLLVFAPYFLRDDLVGYDSYAFLNHVCNESYEHSPLNTNTPIATEILNLIPCNILLIKAILFFLFSSSVLIIAKTGEIVNKENGWLAGLFAFLAFLFVQNFVKFENDVFSLPLIFLSYYFLLKAENEKPIPTWLEKGKILYSKKLWYSLIAFALLGIASLIWGAAGFVIIGMGLLHWRYFLLSIPVIAVYGKDLFAAIAASDIIIENIPVRGMIGLLILNYAFLTPVLLGLTYFLGFMALMNAKFAILVVPLLAVGCVNLFNHPRLKNLKIFFVTLSIVLALGVGFLVFSSAPPSPMDWESIDYALDLHNSTGKPIKNEFWLGYMLQSKGYETDNWGFYDFRWLDDTNGYIVVTDQILQCPFKNFSDLNVYTC</sequence>
<name>A0A0F9V0N5_9ZZZZ</name>
<keyword evidence="1" id="KW-0812">Transmembrane</keyword>
<dbReference type="AlphaFoldDB" id="A0A0F9V0N5"/>
<keyword evidence="1" id="KW-1133">Transmembrane helix</keyword>
<evidence type="ECO:0000256" key="1">
    <source>
        <dbReference type="SAM" id="Phobius"/>
    </source>
</evidence>
<feature type="transmembrane region" description="Helical" evidence="1">
    <location>
        <begin position="257"/>
        <end position="274"/>
    </location>
</feature>
<feature type="transmembrane region" description="Helical" evidence="1">
    <location>
        <begin position="66"/>
        <end position="85"/>
    </location>
</feature>
<protein>
    <recommendedName>
        <fullName evidence="3">Glycosyltransferase RgtA/B/C/D-like domain-containing protein</fullName>
    </recommendedName>
</protein>
<feature type="transmembrane region" description="Helical" evidence="1">
    <location>
        <begin position="97"/>
        <end position="114"/>
    </location>
</feature>
<feature type="transmembrane region" description="Helical" evidence="1">
    <location>
        <begin position="157"/>
        <end position="186"/>
    </location>
</feature>
<reference evidence="2" key="1">
    <citation type="journal article" date="2015" name="Nature">
        <title>Complex archaea that bridge the gap between prokaryotes and eukaryotes.</title>
        <authorList>
            <person name="Spang A."/>
            <person name="Saw J.H."/>
            <person name="Jorgensen S.L."/>
            <person name="Zaremba-Niedzwiedzka K."/>
            <person name="Martijn J."/>
            <person name="Lind A.E."/>
            <person name="van Eijk R."/>
            <person name="Schleper C."/>
            <person name="Guy L."/>
            <person name="Ettema T.J."/>
        </authorList>
    </citation>
    <scope>NUCLEOTIDE SEQUENCE</scope>
</reference>
<gene>
    <name evidence="2" type="ORF">LCGC14_0464380</name>
</gene>
<dbReference type="EMBL" id="LAZR01000483">
    <property type="protein sequence ID" value="KKN67091.1"/>
    <property type="molecule type" value="Genomic_DNA"/>
</dbReference>
<feature type="transmembrane region" description="Helical" evidence="1">
    <location>
        <begin position="120"/>
        <end position="136"/>
    </location>
</feature>
<feature type="transmembrane region" description="Helical" evidence="1">
    <location>
        <begin position="229"/>
        <end position="251"/>
    </location>
</feature>
<feature type="transmembrane region" description="Helical" evidence="1">
    <location>
        <begin position="192"/>
        <end position="217"/>
    </location>
</feature>
<feature type="transmembrane region" description="Helical" evidence="1">
    <location>
        <begin position="281"/>
        <end position="301"/>
    </location>
</feature>
<evidence type="ECO:0008006" key="3">
    <source>
        <dbReference type="Google" id="ProtNLM"/>
    </source>
</evidence>
<proteinExistence type="predicted"/>
<accession>A0A0F9V0N5</accession>
<evidence type="ECO:0000313" key="2">
    <source>
        <dbReference type="EMBL" id="KKN67091.1"/>
    </source>
</evidence>